<dbReference type="GO" id="GO:0005634">
    <property type="term" value="C:nucleus"/>
    <property type="evidence" value="ECO:0007669"/>
    <property type="project" value="UniProtKB-SubCell"/>
</dbReference>
<keyword evidence="2" id="KW-0805">Transcription regulation</keyword>
<dbReference type="GO" id="GO:0043565">
    <property type="term" value="F:sequence-specific DNA binding"/>
    <property type="evidence" value="ECO:0007669"/>
    <property type="project" value="InterPro"/>
</dbReference>
<keyword evidence="5" id="KW-0539">Nucleus</keyword>
<keyword evidence="3" id="KW-0238">DNA-binding</keyword>
<name>A0A097P6T9_9GENT</name>
<evidence type="ECO:0000256" key="2">
    <source>
        <dbReference type="ARBA" id="ARBA00023015"/>
    </source>
</evidence>
<dbReference type="PANTHER" id="PTHR31221:SF283">
    <property type="entry name" value="WRKY DOMAIN-CONTAINING PROTEIN"/>
    <property type="match status" value="1"/>
</dbReference>
<sequence length="120" mass="13244">MSDSNFYHIENPINYDLNNIVNNCSNCLTSFELCECISALKAQLFDESSNSSLTSSASASSISGMQINNNTCKTGIKKTMKADGLSIALRTRTHLDNLDDGFKWRKYGKKPVKTNPNPSI</sequence>
<dbReference type="SUPFAM" id="SSF118290">
    <property type="entry name" value="WRKY DNA-binding domain"/>
    <property type="match status" value="1"/>
</dbReference>
<dbReference type="PANTHER" id="PTHR31221">
    <property type="entry name" value="WRKY TRANSCRIPTION FACTOR PROTEIN 1-RELATED"/>
    <property type="match status" value="1"/>
</dbReference>
<comment type="subcellular location">
    <subcellularLocation>
        <location evidence="1">Nucleus</location>
    </subcellularLocation>
</comment>
<dbReference type="InterPro" id="IPR044810">
    <property type="entry name" value="WRKY_plant"/>
</dbReference>
<evidence type="ECO:0000259" key="6">
    <source>
        <dbReference type="PROSITE" id="PS50811"/>
    </source>
</evidence>
<organism evidence="7">
    <name type="scientific">Gentiana crassa subsp. rigescens</name>
    <dbReference type="NCBI Taxonomy" id="3097545"/>
    <lineage>
        <taxon>Eukaryota</taxon>
        <taxon>Viridiplantae</taxon>
        <taxon>Streptophyta</taxon>
        <taxon>Embryophyta</taxon>
        <taxon>Tracheophyta</taxon>
        <taxon>Spermatophyta</taxon>
        <taxon>Magnoliopsida</taxon>
        <taxon>eudicotyledons</taxon>
        <taxon>Gunneridae</taxon>
        <taxon>Pentapetalae</taxon>
        <taxon>asterids</taxon>
        <taxon>lamiids</taxon>
        <taxon>Gentianales</taxon>
        <taxon>Gentianaceae</taxon>
        <taxon>Gentianeae</taxon>
        <taxon>Gentianinae</taxon>
        <taxon>Gentiana</taxon>
        <taxon>Gentiana crassa</taxon>
    </lineage>
</organism>
<dbReference type="Pfam" id="PF03106">
    <property type="entry name" value="WRKY"/>
    <property type="match status" value="1"/>
</dbReference>
<keyword evidence="4" id="KW-0804">Transcription</keyword>
<dbReference type="InterPro" id="IPR003657">
    <property type="entry name" value="WRKY_dom"/>
</dbReference>
<evidence type="ECO:0000256" key="1">
    <source>
        <dbReference type="ARBA" id="ARBA00004123"/>
    </source>
</evidence>
<protein>
    <submittedName>
        <fullName evidence="7">WRKY2</fullName>
    </submittedName>
</protein>
<dbReference type="AlphaFoldDB" id="A0A097P6T9"/>
<evidence type="ECO:0000313" key="7">
    <source>
        <dbReference type="EMBL" id="AIU39985.1"/>
    </source>
</evidence>
<dbReference type="PROSITE" id="PS50811">
    <property type="entry name" value="WRKY"/>
    <property type="match status" value="1"/>
</dbReference>
<dbReference type="EMBL" id="KM215137">
    <property type="protein sequence ID" value="AIU39985.1"/>
    <property type="molecule type" value="mRNA"/>
</dbReference>
<reference evidence="7" key="1">
    <citation type="submission" date="2014-07" db="EMBL/GenBank/DDBJ databases">
        <title>Functional Analysis of GrWRKY2 Gene in Gentiana rigescens.</title>
        <authorList>
            <person name="Zhang X."/>
            <person name="Li C."/>
        </authorList>
    </citation>
    <scope>NUCLEOTIDE SEQUENCE</scope>
</reference>
<dbReference type="GO" id="GO:0003700">
    <property type="term" value="F:DNA-binding transcription factor activity"/>
    <property type="evidence" value="ECO:0007669"/>
    <property type="project" value="InterPro"/>
</dbReference>
<proteinExistence type="evidence at transcript level"/>
<evidence type="ECO:0000256" key="4">
    <source>
        <dbReference type="ARBA" id="ARBA00023163"/>
    </source>
</evidence>
<accession>A0A097P6T9</accession>
<dbReference type="Gene3D" id="2.20.25.80">
    <property type="entry name" value="WRKY domain"/>
    <property type="match status" value="1"/>
</dbReference>
<dbReference type="InterPro" id="IPR036576">
    <property type="entry name" value="WRKY_dom_sf"/>
</dbReference>
<feature type="domain" description="WRKY" evidence="6">
    <location>
        <begin position="93"/>
        <end position="120"/>
    </location>
</feature>
<evidence type="ECO:0000256" key="5">
    <source>
        <dbReference type="ARBA" id="ARBA00023242"/>
    </source>
</evidence>
<evidence type="ECO:0000256" key="3">
    <source>
        <dbReference type="ARBA" id="ARBA00023125"/>
    </source>
</evidence>